<comment type="caution">
    <text evidence="4">The sequence shown here is derived from an EMBL/GenBank/DDBJ whole genome shotgun (WGS) entry which is preliminary data.</text>
</comment>
<reference evidence="4 5" key="1">
    <citation type="journal article" date="2020" name="Microorganisms">
        <title>Osmotic Adaptation and Compatible Solute Biosynthesis of Phototrophic Bacteria as Revealed from Genome Analyses.</title>
        <authorList>
            <person name="Imhoff J.F."/>
            <person name="Rahn T."/>
            <person name="Kunzel S."/>
            <person name="Keller A."/>
            <person name="Neulinger S.C."/>
        </authorList>
    </citation>
    <scope>NUCLEOTIDE SEQUENCE [LARGE SCALE GENOMIC DNA]</scope>
    <source>
        <strain evidence="4 5">DSM 15382</strain>
    </source>
</reference>
<feature type="domain" description="GH16" evidence="3">
    <location>
        <begin position="1"/>
        <end position="210"/>
    </location>
</feature>
<dbReference type="PROSITE" id="PS51762">
    <property type="entry name" value="GH16_2"/>
    <property type="match status" value="1"/>
</dbReference>
<evidence type="ECO:0000259" key="3">
    <source>
        <dbReference type="PROSITE" id="PS51762"/>
    </source>
</evidence>
<feature type="region of interest" description="Disordered" evidence="2">
    <location>
        <begin position="209"/>
        <end position="234"/>
    </location>
</feature>
<dbReference type="SUPFAM" id="SSF49899">
    <property type="entry name" value="Concanavalin A-like lectins/glucanases"/>
    <property type="match status" value="1"/>
</dbReference>
<accession>A0ABS1D5T4</accession>
<sequence>MSGCAPRDRRAALAAEAQPSGDIALSSPFFESFDNGVGALTHRWGSGIDTSVRGQVTVSGDSGMMEQPWGAAAGHGYGTYTVVAKLNGYDAGPAALLWPGNDKWPGPEMDIVEFINGHAYSALHWDNGGRDGYRVIEYSGLDAGQTHTYTLDWQPGRVTVAVDGRTYGSYTDNVSADYDHGGVNQTMSIMNRGWNTSITVYEIGYSPNGGGGSVTRSETPEETTRQDTPTASVSVSAPAAVDIISAPASGGDRPVIHVRLDTIGVGHVVDNFQQGETLLSLDGYGAGARIDNLGGGTFRITAENWAWDEIRLPGVSDLKSSDYILT</sequence>
<dbReference type="InterPro" id="IPR013320">
    <property type="entry name" value="ConA-like_dom_sf"/>
</dbReference>
<evidence type="ECO:0000256" key="2">
    <source>
        <dbReference type="SAM" id="MobiDB-lite"/>
    </source>
</evidence>
<dbReference type="EMBL" id="NRSG01000273">
    <property type="protein sequence ID" value="MBK1661249.1"/>
    <property type="molecule type" value="Genomic_DNA"/>
</dbReference>
<comment type="similarity">
    <text evidence="1">Belongs to the glycosyl hydrolase 16 family.</text>
</comment>
<name>A0ABS1D5T4_9PROT</name>
<evidence type="ECO:0000313" key="5">
    <source>
        <dbReference type="Proteomes" id="UP000697995"/>
    </source>
</evidence>
<gene>
    <name evidence="4" type="ORF">CKO45_23860</name>
</gene>
<dbReference type="Gene3D" id="2.60.120.200">
    <property type="match status" value="1"/>
</dbReference>
<protein>
    <recommendedName>
        <fullName evidence="3">GH16 domain-containing protein</fullName>
    </recommendedName>
</protein>
<evidence type="ECO:0000256" key="1">
    <source>
        <dbReference type="ARBA" id="ARBA00006865"/>
    </source>
</evidence>
<dbReference type="Pfam" id="PF00722">
    <property type="entry name" value="Glyco_hydro_16"/>
    <property type="match status" value="1"/>
</dbReference>
<proteinExistence type="inferred from homology"/>
<organism evidence="4 5">
    <name type="scientific">Paracraurococcus ruber</name>
    <dbReference type="NCBI Taxonomy" id="77675"/>
    <lineage>
        <taxon>Bacteria</taxon>
        <taxon>Pseudomonadati</taxon>
        <taxon>Pseudomonadota</taxon>
        <taxon>Alphaproteobacteria</taxon>
        <taxon>Acetobacterales</taxon>
        <taxon>Roseomonadaceae</taxon>
        <taxon>Paracraurococcus</taxon>
    </lineage>
</organism>
<keyword evidence="5" id="KW-1185">Reference proteome</keyword>
<dbReference type="Proteomes" id="UP000697995">
    <property type="component" value="Unassembled WGS sequence"/>
</dbReference>
<evidence type="ECO:0000313" key="4">
    <source>
        <dbReference type="EMBL" id="MBK1661249.1"/>
    </source>
</evidence>
<dbReference type="InterPro" id="IPR000757">
    <property type="entry name" value="Beta-glucanase-like"/>
</dbReference>